<dbReference type="GO" id="GO:0003676">
    <property type="term" value="F:nucleic acid binding"/>
    <property type="evidence" value="ECO:0007669"/>
    <property type="project" value="InterPro"/>
</dbReference>
<reference evidence="1 2" key="1">
    <citation type="journal article" date="2009" name="PLoS Genet.">
        <title>Genomic analysis of the basal lineage fungus Rhizopus oryzae reveals a whole-genome duplication.</title>
        <authorList>
            <person name="Ma L.-J."/>
            <person name="Ibrahim A.S."/>
            <person name="Skory C."/>
            <person name="Grabherr M.G."/>
            <person name="Burger G."/>
            <person name="Butler M."/>
            <person name="Elias M."/>
            <person name="Idnurm A."/>
            <person name="Lang B.F."/>
            <person name="Sone T."/>
            <person name="Abe A."/>
            <person name="Calvo S.E."/>
            <person name="Corrochano L.M."/>
            <person name="Engels R."/>
            <person name="Fu J."/>
            <person name="Hansberg W."/>
            <person name="Kim J.-M."/>
            <person name="Kodira C.D."/>
            <person name="Koehrsen M.J."/>
            <person name="Liu B."/>
            <person name="Miranda-Saavedra D."/>
            <person name="O'Leary S."/>
            <person name="Ortiz-Castellanos L."/>
            <person name="Poulter R."/>
            <person name="Rodriguez-Romero J."/>
            <person name="Ruiz-Herrera J."/>
            <person name="Shen Y.-Q."/>
            <person name="Zeng Q."/>
            <person name="Galagan J."/>
            <person name="Birren B.W."/>
            <person name="Cuomo C.A."/>
            <person name="Wickes B.L."/>
        </authorList>
    </citation>
    <scope>NUCLEOTIDE SEQUENCE [LARGE SCALE GENOMIC DNA]</scope>
    <source>
        <strain evidence="2">RA 99-880 / ATCC MYA-4621 / FGSC 9543 / NRRL 43880</strain>
    </source>
</reference>
<evidence type="ECO:0000313" key="2">
    <source>
        <dbReference type="Proteomes" id="UP000009138"/>
    </source>
</evidence>
<gene>
    <name evidence="1" type="ORF">RO3G_05413</name>
</gene>
<dbReference type="EMBL" id="CH476734">
    <property type="protein sequence ID" value="EIE80708.1"/>
    <property type="molecule type" value="Genomic_DNA"/>
</dbReference>
<proteinExistence type="predicted"/>
<dbReference type="AlphaFoldDB" id="I1BWX8"/>
<accession>I1BWX8</accession>
<dbReference type="VEuPathDB" id="FungiDB:RO3G_05413"/>
<evidence type="ECO:0000313" key="1">
    <source>
        <dbReference type="EMBL" id="EIE80708.1"/>
    </source>
</evidence>
<dbReference type="GeneID" id="93612384"/>
<protein>
    <recommendedName>
        <fullName evidence="3">Transposase Tc1-like domain-containing protein</fullName>
    </recommendedName>
</protein>
<dbReference type="Proteomes" id="UP000009138">
    <property type="component" value="Unassembled WGS sequence"/>
</dbReference>
<dbReference type="Gene3D" id="3.30.420.10">
    <property type="entry name" value="Ribonuclease H-like superfamily/Ribonuclease H"/>
    <property type="match status" value="1"/>
</dbReference>
<dbReference type="OrthoDB" id="2416077at2759"/>
<evidence type="ECO:0008006" key="3">
    <source>
        <dbReference type="Google" id="ProtNLM"/>
    </source>
</evidence>
<dbReference type="InParanoid" id="I1BWX8"/>
<dbReference type="InterPro" id="IPR036397">
    <property type="entry name" value="RNaseH_sf"/>
</dbReference>
<organism evidence="1 2">
    <name type="scientific">Rhizopus delemar (strain RA 99-880 / ATCC MYA-4621 / FGSC 9543 / NRRL 43880)</name>
    <name type="common">Mucormycosis agent</name>
    <name type="synonym">Rhizopus arrhizus var. delemar</name>
    <dbReference type="NCBI Taxonomy" id="246409"/>
    <lineage>
        <taxon>Eukaryota</taxon>
        <taxon>Fungi</taxon>
        <taxon>Fungi incertae sedis</taxon>
        <taxon>Mucoromycota</taxon>
        <taxon>Mucoromycotina</taxon>
        <taxon>Mucoromycetes</taxon>
        <taxon>Mucorales</taxon>
        <taxon>Mucorineae</taxon>
        <taxon>Rhizopodaceae</taxon>
        <taxon>Rhizopus</taxon>
    </lineage>
</organism>
<sequence length="53" mass="6410">MKKSKPFLSDQHQKNRLSWCKKHQKWTVDDWKKVIFSDETKINIFGPDSNPYT</sequence>
<name>I1BWX8_RHIO9</name>
<dbReference type="RefSeq" id="XP_067516104.1">
    <property type="nucleotide sequence ID" value="XM_067660003.1"/>
</dbReference>
<keyword evidence="2" id="KW-1185">Reference proteome</keyword>
<dbReference type="STRING" id="246409.I1BWX8"/>